<comment type="caution">
    <text evidence="1">The sequence shown here is derived from an EMBL/GenBank/DDBJ whole genome shotgun (WGS) entry which is preliminary data.</text>
</comment>
<protein>
    <submittedName>
        <fullName evidence="1">Uncharacterized protein</fullName>
    </submittedName>
</protein>
<dbReference type="RefSeq" id="WP_260413109.1">
    <property type="nucleotide sequence ID" value="NZ_JACHJC010000001.1"/>
</dbReference>
<organism evidence="1 2">
    <name type="scientific">Micromonospora echinospora</name>
    <name type="common">Micromonospora purpurea</name>
    <dbReference type="NCBI Taxonomy" id="1877"/>
    <lineage>
        <taxon>Bacteria</taxon>
        <taxon>Bacillati</taxon>
        <taxon>Actinomycetota</taxon>
        <taxon>Actinomycetes</taxon>
        <taxon>Micromonosporales</taxon>
        <taxon>Micromonosporaceae</taxon>
        <taxon>Micromonospora</taxon>
    </lineage>
</organism>
<name>A0ABR6MJI9_MICEC</name>
<dbReference type="EMBL" id="JACHJC010000001">
    <property type="protein sequence ID" value="MBB5115452.1"/>
    <property type="molecule type" value="Genomic_DNA"/>
</dbReference>
<evidence type="ECO:0000313" key="1">
    <source>
        <dbReference type="EMBL" id="MBB5115452.1"/>
    </source>
</evidence>
<accession>A0ABR6MJI9</accession>
<gene>
    <name evidence="1" type="ORF">FHU28_005291</name>
</gene>
<proteinExistence type="predicted"/>
<reference evidence="1 2" key="1">
    <citation type="submission" date="2020-08" db="EMBL/GenBank/DDBJ databases">
        <title>Sequencing the genomes of 1000 actinobacteria strains.</title>
        <authorList>
            <person name="Klenk H.-P."/>
        </authorList>
    </citation>
    <scope>NUCLEOTIDE SEQUENCE [LARGE SCALE GENOMIC DNA]</scope>
    <source>
        <strain evidence="1 2">DSM 43036</strain>
    </source>
</reference>
<sequence length="113" mass="12020">MATVTPTNKRADVVNHPDWCAPDRCGHLVPPLMSEMARHHRGPTHRIGEARAGGMVVAYLIGVDARTPLIAVHATCRAGIGWAELSLTQTAQLIERLSGLVVEAGRGPGSHSD</sequence>
<dbReference type="GeneID" id="300295811"/>
<keyword evidence="2" id="KW-1185">Reference proteome</keyword>
<dbReference type="Proteomes" id="UP000618986">
    <property type="component" value="Unassembled WGS sequence"/>
</dbReference>
<evidence type="ECO:0000313" key="2">
    <source>
        <dbReference type="Proteomes" id="UP000618986"/>
    </source>
</evidence>